<evidence type="ECO:0000256" key="11">
    <source>
        <dbReference type="ARBA" id="ARBA00049091"/>
    </source>
</evidence>
<dbReference type="GO" id="GO:0005737">
    <property type="term" value="C:cytoplasm"/>
    <property type="evidence" value="ECO:0007669"/>
    <property type="project" value="TreeGrafter"/>
</dbReference>
<dbReference type="InterPro" id="IPR050924">
    <property type="entry name" value="Peroxiredoxin_BCP/PrxQ"/>
</dbReference>
<dbReference type="PROSITE" id="PS51352">
    <property type="entry name" value="THIOREDOXIN_2"/>
    <property type="match status" value="1"/>
</dbReference>
<name>A0A8B6X7Q4_9BURK</name>
<dbReference type="GO" id="GO:0008379">
    <property type="term" value="F:thioredoxin peroxidase activity"/>
    <property type="evidence" value="ECO:0007669"/>
    <property type="project" value="TreeGrafter"/>
</dbReference>
<keyword evidence="3" id="KW-0575">Peroxidase</keyword>
<keyword evidence="13" id="KW-1185">Reference proteome</keyword>
<protein>
    <recommendedName>
        <fullName evidence="2">thioredoxin-dependent peroxiredoxin</fullName>
        <ecNumber evidence="2">1.11.1.24</ecNumber>
    </recommendedName>
    <alternativeName>
        <fullName evidence="8">Thioredoxin peroxidase</fullName>
    </alternativeName>
    <alternativeName>
        <fullName evidence="10">Thioredoxin-dependent peroxiredoxin Bcp</fullName>
    </alternativeName>
</protein>
<keyword evidence="5" id="KW-0560">Oxidoreductase</keyword>
<evidence type="ECO:0000256" key="6">
    <source>
        <dbReference type="ARBA" id="ARBA00023157"/>
    </source>
</evidence>
<evidence type="ECO:0000256" key="10">
    <source>
        <dbReference type="ARBA" id="ARBA00042639"/>
    </source>
</evidence>
<keyword evidence="7" id="KW-0676">Redox-active center</keyword>
<dbReference type="InterPro" id="IPR000866">
    <property type="entry name" value="AhpC/TSA"/>
</dbReference>
<dbReference type="Gene3D" id="3.40.30.10">
    <property type="entry name" value="Glutaredoxin"/>
    <property type="match status" value="1"/>
</dbReference>
<evidence type="ECO:0000256" key="3">
    <source>
        <dbReference type="ARBA" id="ARBA00022559"/>
    </source>
</evidence>
<evidence type="ECO:0000256" key="8">
    <source>
        <dbReference type="ARBA" id="ARBA00032824"/>
    </source>
</evidence>
<evidence type="ECO:0000256" key="9">
    <source>
        <dbReference type="ARBA" id="ARBA00038489"/>
    </source>
</evidence>
<dbReference type="GO" id="GO:0045454">
    <property type="term" value="P:cell redox homeostasis"/>
    <property type="evidence" value="ECO:0007669"/>
    <property type="project" value="TreeGrafter"/>
</dbReference>
<feature type="domain" description="Thioredoxin" evidence="12">
    <location>
        <begin position="45"/>
        <end position="219"/>
    </location>
</feature>
<reference evidence="14" key="3">
    <citation type="journal article" date="2004" name="Biochemistry">
        <title>Divergence of function in the thioredoxin fold suprafamily: evidence for evolution of peroxiredoxins from a thioredoxin-like ancestor.</title>
        <authorList>
            <person name="Copley S.D."/>
            <person name="Novak W.R."/>
            <person name="Babbitt P.C."/>
        </authorList>
    </citation>
    <scope>NUCLEOTIDE SEQUENCE</scope>
</reference>
<evidence type="ECO:0000256" key="7">
    <source>
        <dbReference type="ARBA" id="ARBA00023284"/>
    </source>
</evidence>
<reference evidence="14" key="4">
    <citation type="submission" date="2025-08" db="UniProtKB">
        <authorList>
            <consortium name="RefSeq"/>
        </authorList>
    </citation>
    <scope>IDENTIFICATION</scope>
</reference>
<organism evidence="13 14">
    <name type="scientific">Derxia gummosa DSM 723</name>
    <dbReference type="NCBI Taxonomy" id="1121388"/>
    <lineage>
        <taxon>Bacteria</taxon>
        <taxon>Pseudomonadati</taxon>
        <taxon>Pseudomonadota</taxon>
        <taxon>Betaproteobacteria</taxon>
        <taxon>Burkholderiales</taxon>
        <taxon>Alcaligenaceae</taxon>
        <taxon>Derxia</taxon>
    </lineage>
</organism>
<evidence type="ECO:0000256" key="4">
    <source>
        <dbReference type="ARBA" id="ARBA00022862"/>
    </source>
</evidence>
<dbReference type="AlphaFoldDB" id="A0A8B6X7Q4"/>
<dbReference type="Pfam" id="PF00578">
    <property type="entry name" value="AhpC-TSA"/>
    <property type="match status" value="1"/>
</dbReference>
<dbReference type="PANTHER" id="PTHR42801:SF7">
    <property type="entry name" value="SLL1159 PROTEIN"/>
    <property type="match status" value="1"/>
</dbReference>
<comment type="catalytic activity">
    <reaction evidence="11">
        <text>a hydroperoxide + [thioredoxin]-dithiol = an alcohol + [thioredoxin]-disulfide + H2O</text>
        <dbReference type="Rhea" id="RHEA:62620"/>
        <dbReference type="Rhea" id="RHEA-COMP:10698"/>
        <dbReference type="Rhea" id="RHEA-COMP:10700"/>
        <dbReference type="ChEBI" id="CHEBI:15377"/>
        <dbReference type="ChEBI" id="CHEBI:29950"/>
        <dbReference type="ChEBI" id="CHEBI:30879"/>
        <dbReference type="ChEBI" id="CHEBI:35924"/>
        <dbReference type="ChEBI" id="CHEBI:50058"/>
        <dbReference type="EC" id="1.11.1.24"/>
    </reaction>
</comment>
<dbReference type="OrthoDB" id="9809746at2"/>
<dbReference type="SUPFAM" id="SSF52833">
    <property type="entry name" value="Thioredoxin-like"/>
    <property type="match status" value="1"/>
</dbReference>
<keyword evidence="4" id="KW-0049">Antioxidant</keyword>
<reference evidence="14" key="2">
    <citation type="journal article" date="2003" name="Trends Biochem. Sci.">
        <title>Structure, mechanism and regulation of peroxiredoxins.</title>
        <authorList>
            <person name="Wood Z.A."/>
            <person name="Schroder E."/>
            <person name="Robin Harris J."/>
            <person name="Poole L.B."/>
        </authorList>
    </citation>
    <scope>NUCLEOTIDE SEQUENCE</scope>
</reference>
<reference evidence="14" key="1">
    <citation type="journal article" date="1999" name="J. Bacteriol.">
        <title>The thioredoxin superfamily: redundancy, specificity, and gray-area genomics.</title>
        <authorList>
            <person name="Aslund F."/>
            <person name="Beckwith J."/>
        </authorList>
    </citation>
    <scope>NUCLEOTIDE SEQUENCE</scope>
</reference>
<evidence type="ECO:0000256" key="2">
    <source>
        <dbReference type="ARBA" id="ARBA00013017"/>
    </source>
</evidence>
<sequence>MPESLHQIFRELHAHRERTMDPAALAININQRATLVREADPARWVKAGDVLDDFTLHEVDGEPLTADALLRHGPVVLIFFRFEGCPACNLALPYYQRNLLGPARALGATLVAVSPQLPERLGAIKRRHELGFLVASDPGNALATRLGITYEFDEPSKQASLARGAPIGEVTGTGTWELPMPTVVVIGPGRRVAFADVHPDWLLRTEAAPVIEALERLGAISQASA</sequence>
<evidence type="ECO:0000313" key="13">
    <source>
        <dbReference type="Proteomes" id="UP000675920"/>
    </source>
</evidence>
<dbReference type="CDD" id="cd02970">
    <property type="entry name" value="PRX_like2"/>
    <property type="match status" value="1"/>
</dbReference>
<evidence type="ECO:0000259" key="12">
    <source>
        <dbReference type="PROSITE" id="PS51352"/>
    </source>
</evidence>
<evidence type="ECO:0000256" key="5">
    <source>
        <dbReference type="ARBA" id="ARBA00023002"/>
    </source>
</evidence>
<dbReference type="InterPro" id="IPR013766">
    <property type="entry name" value="Thioredoxin_domain"/>
</dbReference>
<evidence type="ECO:0000256" key="1">
    <source>
        <dbReference type="ARBA" id="ARBA00003330"/>
    </source>
</evidence>
<dbReference type="Proteomes" id="UP000675920">
    <property type="component" value="Unplaced"/>
</dbReference>
<dbReference type="RefSeq" id="WP_034411550.1">
    <property type="nucleotide sequence ID" value="NZ_AXWS01000013.1"/>
</dbReference>
<proteinExistence type="inferred from homology"/>
<comment type="similarity">
    <text evidence="9">Belongs to the peroxiredoxin family. BCP/PrxQ subfamily.</text>
</comment>
<dbReference type="EC" id="1.11.1.24" evidence="2"/>
<comment type="function">
    <text evidence="1">Thiol-specific peroxidase that catalyzes the reduction of hydrogen peroxide and organic hydroperoxides to water and alcohols, respectively. Plays a role in cell protection against oxidative stress by detoxifying peroxides and as sensor of hydrogen peroxide-mediated signaling events.</text>
</comment>
<dbReference type="PANTHER" id="PTHR42801">
    <property type="entry name" value="THIOREDOXIN-DEPENDENT PEROXIDE REDUCTASE"/>
    <property type="match status" value="1"/>
</dbReference>
<evidence type="ECO:0000313" key="14">
    <source>
        <dbReference type="RefSeq" id="WP_034411550.1"/>
    </source>
</evidence>
<dbReference type="InterPro" id="IPR036249">
    <property type="entry name" value="Thioredoxin-like_sf"/>
</dbReference>
<dbReference type="GO" id="GO:0034599">
    <property type="term" value="P:cellular response to oxidative stress"/>
    <property type="evidence" value="ECO:0007669"/>
    <property type="project" value="TreeGrafter"/>
</dbReference>
<keyword evidence="6" id="KW-1015">Disulfide bond</keyword>
<accession>A0A8B6X7Q4</accession>